<dbReference type="Proteomes" id="UP000233256">
    <property type="component" value="Unassembled WGS sequence"/>
</dbReference>
<accession>A0A2N1PUH7</accession>
<comment type="caution">
    <text evidence="1">The sequence shown here is derived from an EMBL/GenBank/DDBJ whole genome shotgun (WGS) entry which is preliminary data.</text>
</comment>
<evidence type="ECO:0000313" key="1">
    <source>
        <dbReference type="EMBL" id="PKK91978.1"/>
    </source>
</evidence>
<organism evidence="1 2">
    <name type="scientific">Candidatus Wallbacteria bacterium HGW-Wallbacteria-1</name>
    <dbReference type="NCBI Taxonomy" id="2013854"/>
    <lineage>
        <taxon>Bacteria</taxon>
        <taxon>Candidatus Walliibacteriota</taxon>
    </lineage>
</organism>
<evidence type="ECO:0000313" key="2">
    <source>
        <dbReference type="Proteomes" id="UP000233256"/>
    </source>
</evidence>
<gene>
    <name evidence="1" type="ORF">CVV64_00745</name>
</gene>
<protein>
    <recommendedName>
        <fullName evidence="3">YkgJ family cysteine cluster protein</fullName>
    </recommendedName>
</protein>
<evidence type="ECO:0008006" key="3">
    <source>
        <dbReference type="Google" id="ProtNLM"/>
    </source>
</evidence>
<dbReference type="InterPro" id="IPR005358">
    <property type="entry name" value="Puta_zinc/iron-chelating_dom"/>
</dbReference>
<proteinExistence type="predicted"/>
<reference evidence="1 2" key="1">
    <citation type="journal article" date="2017" name="ISME J.">
        <title>Potential for microbial H2 and metal transformations associated with novel bacteria and archaea in deep terrestrial subsurface sediments.</title>
        <authorList>
            <person name="Hernsdorf A.W."/>
            <person name="Amano Y."/>
            <person name="Miyakawa K."/>
            <person name="Ise K."/>
            <person name="Suzuki Y."/>
            <person name="Anantharaman K."/>
            <person name="Probst A."/>
            <person name="Burstein D."/>
            <person name="Thomas B.C."/>
            <person name="Banfield J.F."/>
        </authorList>
    </citation>
    <scope>NUCLEOTIDE SEQUENCE [LARGE SCALE GENOMIC DNA]</scope>
    <source>
        <strain evidence="1">HGW-Wallbacteria-1</strain>
    </source>
</reference>
<dbReference type="EMBL" id="PGXC01000001">
    <property type="protein sequence ID" value="PKK91978.1"/>
    <property type="molecule type" value="Genomic_DNA"/>
</dbReference>
<sequence>MFVLIGNTLVSRQLLDFHKICDYGKCMGACCRGAGKGTPLLPADVERLMAGSNLSAEDFVDFSDGLRMRCRVGGDCLFLNGSICPHNSIKPLFCSLFPAVPVQGTPFQKLILSPYDHCVFRDFQGLYLETVADTVTALMDSSFRRSLEDYLGRELIVHEISGADW</sequence>
<dbReference type="Pfam" id="PF03692">
    <property type="entry name" value="CxxCxxCC"/>
    <property type="match status" value="1"/>
</dbReference>
<dbReference type="AlphaFoldDB" id="A0A2N1PUH7"/>
<name>A0A2N1PUH7_9BACT</name>